<dbReference type="GO" id="GO:0008610">
    <property type="term" value="P:lipid biosynthetic process"/>
    <property type="evidence" value="ECO:0007669"/>
    <property type="project" value="InterPro"/>
</dbReference>
<dbReference type="Gene3D" id="3.40.50.150">
    <property type="entry name" value="Vaccinia Virus protein VP39"/>
    <property type="match status" value="1"/>
</dbReference>
<dbReference type="GO" id="GO:0008168">
    <property type="term" value="F:methyltransferase activity"/>
    <property type="evidence" value="ECO:0007669"/>
    <property type="project" value="UniProtKB-KW"/>
</dbReference>
<evidence type="ECO:0000313" key="7">
    <source>
        <dbReference type="Proteomes" id="UP000516320"/>
    </source>
</evidence>
<accession>A0A7H0SS43</accession>
<evidence type="ECO:0000256" key="4">
    <source>
        <dbReference type="ARBA" id="ARBA00022691"/>
    </source>
</evidence>
<keyword evidence="7" id="KW-1185">Reference proteome</keyword>
<dbReference type="Pfam" id="PF02353">
    <property type="entry name" value="CMAS"/>
    <property type="match status" value="1"/>
</dbReference>
<evidence type="ECO:0000313" key="6">
    <source>
        <dbReference type="EMBL" id="QNQ91368.1"/>
    </source>
</evidence>
<dbReference type="SUPFAM" id="SSF53335">
    <property type="entry name" value="S-adenosyl-L-methionine-dependent methyltransferases"/>
    <property type="match status" value="1"/>
</dbReference>
<dbReference type="InterPro" id="IPR029063">
    <property type="entry name" value="SAM-dependent_MTases_sf"/>
</dbReference>
<name>A0A7H0SS43_9CORY</name>
<dbReference type="EMBL" id="CP046884">
    <property type="protein sequence ID" value="QNQ91368.1"/>
    <property type="molecule type" value="Genomic_DNA"/>
</dbReference>
<proteinExistence type="inferred from homology"/>
<comment type="similarity">
    <text evidence="1">Belongs to the CFA/CMAS family.</text>
</comment>
<dbReference type="GO" id="GO:0032259">
    <property type="term" value="P:methylation"/>
    <property type="evidence" value="ECO:0007669"/>
    <property type="project" value="UniProtKB-KW"/>
</dbReference>
<dbReference type="AlphaFoldDB" id="A0A7H0SS43"/>
<evidence type="ECO:0000256" key="3">
    <source>
        <dbReference type="ARBA" id="ARBA00022679"/>
    </source>
</evidence>
<protein>
    <submittedName>
        <fullName evidence="6">Methyltransferase domain-containing protein</fullName>
    </submittedName>
</protein>
<dbReference type="PANTHER" id="PTHR43667:SF1">
    <property type="entry name" value="CYCLOPROPANE-FATTY-ACYL-PHOSPHOLIPID SYNTHASE"/>
    <property type="match status" value="1"/>
</dbReference>
<dbReference type="PIRSF" id="PIRSF003085">
    <property type="entry name" value="CMAS"/>
    <property type="match status" value="1"/>
</dbReference>
<keyword evidence="4" id="KW-0949">S-adenosyl-L-methionine</keyword>
<dbReference type="KEGG" id="cpoy:GP475_02605"/>
<dbReference type="Proteomes" id="UP000516320">
    <property type="component" value="Chromosome"/>
</dbReference>
<dbReference type="InterPro" id="IPR050723">
    <property type="entry name" value="CFA/CMAS"/>
</dbReference>
<keyword evidence="3 6" id="KW-0808">Transferase</keyword>
<reference evidence="6 7" key="1">
    <citation type="submission" date="2019-12" db="EMBL/GenBank/DDBJ databases">
        <title>Corynebacterium sp. nov., isolated from feces of the Anser Albifrons in China.</title>
        <authorList>
            <person name="Liu Q."/>
        </authorList>
    </citation>
    <scope>NUCLEOTIDE SEQUENCE [LARGE SCALE GENOMIC DNA]</scope>
    <source>
        <strain evidence="6 7">4H37-19</strain>
    </source>
</reference>
<dbReference type="CDD" id="cd02440">
    <property type="entry name" value="AdoMet_MTases"/>
    <property type="match status" value="1"/>
</dbReference>
<organism evidence="6 7">
    <name type="scientific">Corynebacterium poyangense</name>
    <dbReference type="NCBI Taxonomy" id="2684405"/>
    <lineage>
        <taxon>Bacteria</taxon>
        <taxon>Bacillati</taxon>
        <taxon>Actinomycetota</taxon>
        <taxon>Actinomycetes</taxon>
        <taxon>Mycobacteriales</taxon>
        <taxon>Corynebacteriaceae</taxon>
        <taxon>Corynebacterium</taxon>
    </lineage>
</organism>
<evidence type="ECO:0000256" key="1">
    <source>
        <dbReference type="ARBA" id="ARBA00010815"/>
    </source>
</evidence>
<evidence type="ECO:0000256" key="5">
    <source>
        <dbReference type="ARBA" id="ARBA00023098"/>
    </source>
</evidence>
<keyword evidence="5" id="KW-0443">Lipid metabolism</keyword>
<dbReference type="InterPro" id="IPR003333">
    <property type="entry name" value="CMAS"/>
</dbReference>
<gene>
    <name evidence="6" type="ORF">GP475_02605</name>
</gene>
<keyword evidence="2 6" id="KW-0489">Methyltransferase</keyword>
<dbReference type="PANTHER" id="PTHR43667">
    <property type="entry name" value="CYCLOPROPANE-FATTY-ACYL-PHOSPHOLIPID SYNTHASE"/>
    <property type="match status" value="1"/>
</dbReference>
<sequence length="425" mass="48158">MNIAEMVEALTVAPLPLRISAFDGSATGPDDSPFRLDVANEQGLAYIATAPGDLGLARAYITGGLEISGEHPAHPYRMFDILQQLYKAVRRPDAATVVTLLRSLRRYNALKIQPIPEVEQTSRWRKALVEGLSRHSKERDKESVSSHYDVGNNFYELVLGDSMTYTCAYYPSADTSLEDAQDNKHRLVFEKLHLKEGDRLLDVGCGWGQMVMYAARRGVKSLGVTLSQQQYEWARAAIAEEGLEGLAEVRCLDYRDVKEEDFDAVSAIGILEHIGRDNYENFFTQIYSKLKPGGRMLNHCITYPDNRFRKTGSFIDRYIFPDGELAGSGTIISTMQDAGFEVLHEENLRYDYQRTLHDWCENLKAHWDQATTLVGEPIAKLWGLYMAGSEWGFEHNIVQLHQVLGIKLLDDGSRGDIPRRFWWQP</sequence>
<evidence type="ECO:0000256" key="2">
    <source>
        <dbReference type="ARBA" id="ARBA00022603"/>
    </source>
</evidence>